<dbReference type="EC" id="5.2.1.8" evidence="5"/>
<protein>
    <recommendedName>
        <fullName evidence="5">Peptidyl-prolyl cis-trans isomerase</fullName>
        <ecNumber evidence="5">5.2.1.8</ecNumber>
    </recommendedName>
</protein>
<gene>
    <name evidence="7" type="ORF">LBRM2904_07.1110</name>
</gene>
<dbReference type="SUPFAM" id="SSF54534">
    <property type="entry name" value="FKBP-like"/>
    <property type="match status" value="1"/>
</dbReference>
<dbReference type="PROSITE" id="PS50198">
    <property type="entry name" value="PPIC_PPIASE_2"/>
    <property type="match status" value="1"/>
</dbReference>
<keyword evidence="2 4" id="KW-0697">Rotamase</keyword>
<dbReference type="FunFam" id="3.10.50.40:FF:000010">
    <property type="entry name" value="Peptidyl-prolyl cis-trans isomerase Pin1"/>
    <property type="match status" value="1"/>
</dbReference>
<dbReference type="GO" id="GO:0005829">
    <property type="term" value="C:cytosol"/>
    <property type="evidence" value="ECO:0007669"/>
    <property type="project" value="TreeGrafter"/>
</dbReference>
<dbReference type="Proteomes" id="UP000319462">
    <property type="component" value="Chromosome 7"/>
</dbReference>
<evidence type="ECO:0000256" key="5">
    <source>
        <dbReference type="RuleBase" id="RU363014"/>
    </source>
</evidence>
<dbReference type="AlphaFoldDB" id="A0A3P3YYM7"/>
<dbReference type="PROSITE" id="PS01096">
    <property type="entry name" value="PPIC_PPIASE_1"/>
    <property type="match status" value="1"/>
</dbReference>
<dbReference type="GO" id="GO:0005634">
    <property type="term" value="C:nucleus"/>
    <property type="evidence" value="ECO:0007669"/>
    <property type="project" value="TreeGrafter"/>
</dbReference>
<dbReference type="Gene3D" id="3.10.50.40">
    <property type="match status" value="1"/>
</dbReference>
<organism evidence="7 8">
    <name type="scientific">Leishmania braziliensis MHOM/BR/75/M2904</name>
    <dbReference type="NCBI Taxonomy" id="420245"/>
    <lineage>
        <taxon>Eukaryota</taxon>
        <taxon>Discoba</taxon>
        <taxon>Euglenozoa</taxon>
        <taxon>Kinetoplastea</taxon>
        <taxon>Metakinetoplastina</taxon>
        <taxon>Trypanosomatida</taxon>
        <taxon>Trypanosomatidae</taxon>
        <taxon>Leishmaniinae</taxon>
        <taxon>Leishmania</taxon>
        <taxon>Leishmania braziliensis species complex</taxon>
    </lineage>
</organism>
<comment type="catalytic activity">
    <reaction evidence="1 5">
        <text>[protein]-peptidylproline (omega=180) = [protein]-peptidylproline (omega=0)</text>
        <dbReference type="Rhea" id="RHEA:16237"/>
        <dbReference type="Rhea" id="RHEA-COMP:10747"/>
        <dbReference type="Rhea" id="RHEA-COMP:10748"/>
        <dbReference type="ChEBI" id="CHEBI:83833"/>
        <dbReference type="ChEBI" id="CHEBI:83834"/>
        <dbReference type="EC" id="5.2.1.8"/>
    </reaction>
</comment>
<dbReference type="InterPro" id="IPR023058">
    <property type="entry name" value="PPIase_PpiC_CS"/>
</dbReference>
<reference evidence="7 8" key="1">
    <citation type="submission" date="2018-09" db="EMBL/GenBank/DDBJ databases">
        <authorList>
            <person name="Peiro R."/>
            <person name="Begona"/>
            <person name="Cbmso G."/>
            <person name="Lopez M."/>
            <person name="Gonzalez S."/>
        </authorList>
    </citation>
    <scope>NUCLEOTIDE SEQUENCE [LARGE SCALE GENOMIC DNA]</scope>
</reference>
<evidence type="ECO:0000259" key="6">
    <source>
        <dbReference type="PROSITE" id="PS50198"/>
    </source>
</evidence>
<dbReference type="PANTHER" id="PTHR10657">
    <property type="entry name" value="PEPTIDYL-PROLYL CIS-TRANS ISOMERASE"/>
    <property type="match status" value="1"/>
</dbReference>
<feature type="domain" description="PpiC" evidence="6">
    <location>
        <begin position="3"/>
        <end position="115"/>
    </location>
</feature>
<dbReference type="InterPro" id="IPR051370">
    <property type="entry name" value="PPIase_Pin1"/>
</dbReference>
<evidence type="ECO:0000313" key="7">
    <source>
        <dbReference type="EMBL" id="SYZ63074.1"/>
    </source>
</evidence>
<dbReference type="EMBL" id="LS997606">
    <property type="protein sequence ID" value="SYZ63074.1"/>
    <property type="molecule type" value="Genomic_DNA"/>
</dbReference>
<sequence length="115" mass="12545">MTTPCWQASHLLIKHSGSRNPVSRRTGMPTTLSYDEAAAELQQWRQSIEDGKMTFEDAARQRSDCGSYVRGGDLGVFGPGEMMKPFEDATKGLEVGQMSGLVATDSGVHLIKRIA</sequence>
<dbReference type="GO" id="GO:0003755">
    <property type="term" value="F:peptidyl-prolyl cis-trans isomerase activity"/>
    <property type="evidence" value="ECO:0007669"/>
    <property type="project" value="UniProtKB-UniRule"/>
</dbReference>
<evidence type="ECO:0000256" key="2">
    <source>
        <dbReference type="ARBA" id="ARBA00023110"/>
    </source>
</evidence>
<evidence type="ECO:0000256" key="1">
    <source>
        <dbReference type="ARBA" id="ARBA00000971"/>
    </source>
</evidence>
<accession>A0A3P3YYM7</accession>
<dbReference type="KEGG" id="lbz:LBRM_07_1080"/>
<dbReference type="InterPro" id="IPR046357">
    <property type="entry name" value="PPIase_dom_sf"/>
</dbReference>
<evidence type="ECO:0000256" key="4">
    <source>
        <dbReference type="PROSITE-ProRule" id="PRU00278"/>
    </source>
</evidence>
<dbReference type="Pfam" id="PF00639">
    <property type="entry name" value="Rotamase"/>
    <property type="match status" value="1"/>
</dbReference>
<keyword evidence="3 4" id="KW-0413">Isomerase</keyword>
<dbReference type="PANTHER" id="PTHR10657:SF4">
    <property type="entry name" value="PEPTIDYL-PROLYL CIS-TRANS ISOMERASE-RELATED"/>
    <property type="match status" value="1"/>
</dbReference>
<dbReference type="VEuPathDB" id="TriTrypDB:LbrM.07.1080"/>
<dbReference type="InterPro" id="IPR000297">
    <property type="entry name" value="PPIase_PpiC"/>
</dbReference>
<name>A0A3P3YYM7_LEIBR</name>
<proteinExistence type="predicted"/>
<evidence type="ECO:0000313" key="8">
    <source>
        <dbReference type="Proteomes" id="UP000319462"/>
    </source>
</evidence>
<evidence type="ECO:0000256" key="3">
    <source>
        <dbReference type="ARBA" id="ARBA00023235"/>
    </source>
</evidence>